<dbReference type="InterPro" id="IPR056510">
    <property type="entry name" value="WapI"/>
</dbReference>
<protein>
    <submittedName>
        <fullName evidence="1">Uncharacterized protein</fullName>
    </submittedName>
</protein>
<reference evidence="1" key="1">
    <citation type="submission" date="2022-06" db="EMBL/GenBank/DDBJ databases">
        <title>Draft genome sequences of Leminorella grimontii str. JCM5902.</title>
        <authorList>
            <person name="Wakabayashi Y."/>
            <person name="Kojima K."/>
        </authorList>
    </citation>
    <scope>NUCLEOTIDE SEQUENCE</scope>
    <source>
        <strain evidence="1">JCM 5902</strain>
    </source>
</reference>
<dbReference type="EMBL" id="BRLH01000001">
    <property type="protein sequence ID" value="GKX54644.1"/>
    <property type="molecule type" value="Genomic_DNA"/>
</dbReference>
<accession>A0AAV5N0S3</accession>
<dbReference type="Pfam" id="PF24716">
    <property type="entry name" value="WapI"/>
    <property type="match status" value="1"/>
</dbReference>
<gene>
    <name evidence="1" type="ORF">SOASR030_07560</name>
</gene>
<name>A0AAV5N0S3_9GAMM</name>
<evidence type="ECO:0000313" key="1">
    <source>
        <dbReference type="EMBL" id="GKX54644.1"/>
    </source>
</evidence>
<organism evidence="1 2">
    <name type="scientific">Leminorella grimontii</name>
    <dbReference type="NCBI Taxonomy" id="82981"/>
    <lineage>
        <taxon>Bacteria</taxon>
        <taxon>Pseudomonadati</taxon>
        <taxon>Pseudomonadota</taxon>
        <taxon>Gammaproteobacteria</taxon>
        <taxon>Enterobacterales</taxon>
        <taxon>Budviciaceae</taxon>
        <taxon>Leminorella</taxon>
    </lineage>
</organism>
<proteinExistence type="predicted"/>
<comment type="caution">
    <text evidence="1">The sequence shown here is derived from an EMBL/GenBank/DDBJ whole genome shotgun (WGS) entry which is preliminary data.</text>
</comment>
<keyword evidence="2" id="KW-1185">Reference proteome</keyword>
<dbReference type="Proteomes" id="UP001058124">
    <property type="component" value="Unassembled WGS sequence"/>
</dbReference>
<dbReference type="RefSeq" id="WP_051155542.1">
    <property type="nucleotide sequence ID" value="NZ_BRLH01000001.1"/>
</dbReference>
<dbReference type="AlphaFoldDB" id="A0AAV5N0S3"/>
<evidence type="ECO:0000313" key="2">
    <source>
        <dbReference type="Proteomes" id="UP001058124"/>
    </source>
</evidence>
<sequence>MGYQFPADEEDNWCLLKVGVVQGRDRFDKVDPSLETGDLIRLYNWFLALSERKLPSSARLNFVEPCLELEYVSYKGDNVTIAVELGCEIKPPFTLKRAYTRYYGSSGDKRWKLFFNLNAKAFSAILTELEAAMEKYPTRKHR</sequence>